<evidence type="ECO:0008006" key="4">
    <source>
        <dbReference type="Google" id="ProtNLM"/>
    </source>
</evidence>
<evidence type="ECO:0000313" key="3">
    <source>
        <dbReference type="Proteomes" id="UP000467488"/>
    </source>
</evidence>
<keyword evidence="1" id="KW-0547">Nucleotide-binding</keyword>
<protein>
    <recommendedName>
        <fullName evidence="4">HD domain-containing protein</fullName>
    </recommendedName>
</protein>
<dbReference type="Gene3D" id="1.10.3090.10">
    <property type="entry name" value="cca-adding enzyme, domain 2"/>
    <property type="match status" value="1"/>
</dbReference>
<sequence length="195" mass="22421">MENSHDLATYRRRSFAPKRWSALRQRFSWVEEMHHTPQDPEHHGEGDVGVHTEMVLNALITLPEFQQLPAQQQEVLWAAALLHDVEKRSTTVQENGRIQSPGHARRGELTARQILWRDIPTPFVLREQIVALVRLHGLPLWLLERPEPERLLLTAAMRIDTRLLALLARADLLGRQSPDQHINAGTHRSVRAVLP</sequence>
<name>A0A8S0FMR5_ECOLX</name>
<dbReference type="EMBL" id="AP022360">
    <property type="protein sequence ID" value="BBU81735.1"/>
    <property type="molecule type" value="Genomic_DNA"/>
</dbReference>
<reference evidence="2 3" key="1">
    <citation type="submission" date="2020-01" db="EMBL/GenBank/DDBJ databases">
        <title>Dynamics of blaIMP-6 dissemination in carbapenem resistant Enterobacteriacea isolated from regional surveillance in Osaka, Japan.</title>
        <authorList>
            <person name="Abe R."/>
            <person name="Akeda Y."/>
            <person name="Sugawara Y."/>
            <person name="Yamamoto N."/>
            <person name="Tomono K."/>
            <person name="Takeuchi D."/>
            <person name="Kawahara R."/>
            <person name="Hamada S."/>
        </authorList>
    </citation>
    <scope>NUCLEOTIDE SEQUENCE [LARGE SCALE GENOMIC DNA]</scope>
    <source>
        <strain evidence="2 3">E300</strain>
    </source>
</reference>
<evidence type="ECO:0000313" key="2">
    <source>
        <dbReference type="EMBL" id="BBU81735.1"/>
    </source>
</evidence>
<dbReference type="PANTHER" id="PTHR47545:SF1">
    <property type="entry name" value="MULTIFUNCTIONAL CCA PROTEIN"/>
    <property type="match status" value="1"/>
</dbReference>
<gene>
    <name evidence="2" type="ORF">EIMP300_31350</name>
</gene>
<dbReference type="AlphaFoldDB" id="A0A8S0FMR5"/>
<dbReference type="Proteomes" id="UP000467488">
    <property type="component" value="Chromosome"/>
</dbReference>
<dbReference type="InterPro" id="IPR050124">
    <property type="entry name" value="tRNA_CCA-adding_enzyme"/>
</dbReference>
<dbReference type="SUPFAM" id="SSF109604">
    <property type="entry name" value="HD-domain/PDEase-like"/>
    <property type="match status" value="1"/>
</dbReference>
<dbReference type="GO" id="GO:0000166">
    <property type="term" value="F:nucleotide binding"/>
    <property type="evidence" value="ECO:0007669"/>
    <property type="project" value="UniProtKB-KW"/>
</dbReference>
<accession>A0A8S0FMR5</accession>
<organism evidence="2 3">
    <name type="scientific">Escherichia coli</name>
    <dbReference type="NCBI Taxonomy" id="562"/>
    <lineage>
        <taxon>Bacteria</taxon>
        <taxon>Pseudomonadati</taxon>
        <taxon>Pseudomonadota</taxon>
        <taxon>Gammaproteobacteria</taxon>
        <taxon>Enterobacterales</taxon>
        <taxon>Enterobacteriaceae</taxon>
        <taxon>Escherichia</taxon>
    </lineage>
</organism>
<evidence type="ECO:0000256" key="1">
    <source>
        <dbReference type="ARBA" id="ARBA00022741"/>
    </source>
</evidence>
<dbReference type="InterPro" id="IPR003607">
    <property type="entry name" value="HD/PDEase_dom"/>
</dbReference>
<dbReference type="PANTHER" id="PTHR47545">
    <property type="entry name" value="MULTIFUNCTIONAL CCA PROTEIN"/>
    <property type="match status" value="1"/>
</dbReference>
<dbReference type="CDD" id="cd00077">
    <property type="entry name" value="HDc"/>
    <property type="match status" value="1"/>
</dbReference>
<proteinExistence type="predicted"/>